<dbReference type="Proteomes" id="UP000887574">
    <property type="component" value="Unplaced"/>
</dbReference>
<evidence type="ECO:0000313" key="2">
    <source>
        <dbReference type="WBParaSite" id="jg3717"/>
    </source>
</evidence>
<name>A0A915E8M5_9BILA</name>
<dbReference type="AlphaFoldDB" id="A0A915E8M5"/>
<keyword evidence="1" id="KW-1185">Reference proteome</keyword>
<dbReference type="WBParaSite" id="jg3717">
    <property type="protein sequence ID" value="jg3717"/>
    <property type="gene ID" value="jg3717"/>
</dbReference>
<reference evidence="2" key="1">
    <citation type="submission" date="2022-11" db="UniProtKB">
        <authorList>
            <consortium name="WormBaseParasite"/>
        </authorList>
    </citation>
    <scope>IDENTIFICATION</scope>
</reference>
<evidence type="ECO:0000313" key="1">
    <source>
        <dbReference type="Proteomes" id="UP000887574"/>
    </source>
</evidence>
<proteinExistence type="predicted"/>
<organism evidence="1 2">
    <name type="scientific">Ditylenchus dipsaci</name>
    <dbReference type="NCBI Taxonomy" id="166011"/>
    <lineage>
        <taxon>Eukaryota</taxon>
        <taxon>Metazoa</taxon>
        <taxon>Ecdysozoa</taxon>
        <taxon>Nematoda</taxon>
        <taxon>Chromadorea</taxon>
        <taxon>Rhabditida</taxon>
        <taxon>Tylenchina</taxon>
        <taxon>Tylenchomorpha</taxon>
        <taxon>Sphaerularioidea</taxon>
        <taxon>Anguinidae</taxon>
        <taxon>Anguininae</taxon>
        <taxon>Ditylenchus</taxon>
    </lineage>
</organism>
<sequence>MASCLKRLAGAIENHNESKKQKVCGVAQFIHLISLRTLYTAVRAVLEFLEVSVCRIKDTIVLTCSNPRIPGLRLFNKLLTISWLTNVIDEIIADRRATLNAIQSRLSSGLPGDDARPEVAYETIDNFESPLNSFEKDFSCYWLKLPAESAYEGGVQGFDYAPFLKAAESRNQRRARVDVECNIRSMPYA</sequence>
<protein>
    <submittedName>
        <fullName evidence="2">Uncharacterized protein</fullName>
    </submittedName>
</protein>
<accession>A0A915E8M5</accession>